<organism evidence="2 3">
    <name type="scientific">Thalassotalea marina</name>
    <dbReference type="NCBI Taxonomy" id="1673741"/>
    <lineage>
        <taxon>Bacteria</taxon>
        <taxon>Pseudomonadati</taxon>
        <taxon>Pseudomonadota</taxon>
        <taxon>Gammaproteobacteria</taxon>
        <taxon>Alteromonadales</taxon>
        <taxon>Colwelliaceae</taxon>
        <taxon>Thalassotalea</taxon>
    </lineage>
</organism>
<dbReference type="Gene3D" id="2.40.160.10">
    <property type="entry name" value="Porin"/>
    <property type="match status" value="1"/>
</dbReference>
<evidence type="ECO:0000313" key="2">
    <source>
        <dbReference type="EMBL" id="GHF91867.1"/>
    </source>
</evidence>
<dbReference type="Proteomes" id="UP000623842">
    <property type="component" value="Unassembled WGS sequence"/>
</dbReference>
<dbReference type="AlphaFoldDB" id="A0A919EKV5"/>
<gene>
    <name evidence="2" type="ORF">GCM10017161_19740</name>
</gene>
<dbReference type="EMBL" id="BNCK01000004">
    <property type="protein sequence ID" value="GHF91867.1"/>
    <property type="molecule type" value="Genomic_DNA"/>
</dbReference>
<reference evidence="2" key="2">
    <citation type="submission" date="2020-09" db="EMBL/GenBank/DDBJ databases">
        <authorList>
            <person name="Sun Q."/>
            <person name="Kim S."/>
        </authorList>
    </citation>
    <scope>NUCLEOTIDE SEQUENCE</scope>
    <source>
        <strain evidence="2">KCTC 42731</strain>
    </source>
</reference>
<feature type="chain" id="PRO_5037425209" description="Porin" evidence="1">
    <location>
        <begin position="23"/>
        <end position="413"/>
    </location>
</feature>
<evidence type="ECO:0000313" key="3">
    <source>
        <dbReference type="Proteomes" id="UP000623842"/>
    </source>
</evidence>
<protein>
    <recommendedName>
        <fullName evidence="4">Porin</fullName>
    </recommendedName>
</protein>
<comment type="caution">
    <text evidence="2">The sequence shown here is derived from an EMBL/GenBank/DDBJ whole genome shotgun (WGS) entry which is preliminary data.</text>
</comment>
<name>A0A919EKV5_9GAMM</name>
<dbReference type="SUPFAM" id="SSF56935">
    <property type="entry name" value="Porins"/>
    <property type="match status" value="1"/>
</dbReference>
<evidence type="ECO:0008006" key="4">
    <source>
        <dbReference type="Google" id="ProtNLM"/>
    </source>
</evidence>
<evidence type="ECO:0000256" key="1">
    <source>
        <dbReference type="SAM" id="SignalP"/>
    </source>
</evidence>
<sequence length="413" mass="47229">MKIKIPLLSSLSILCSLNNTYAADISVKGLVDLRVHQTKNSSDNSYLTGGYGKFRYNDSGLSIGQLALQAELEINKTWSSTLVLNAFADKGHSSIGYTEAYFKYKGLPTSNGWRVSSKIGIFYPNISLENIATAWSSPYMLTSSTINNWVGEELRHTGLNFAVDKLGKFTNSKHTFSADISLFQNNDTAGTLLAWHGWTIGSRQTLLHEKIAIQPFPARQNSLSAQAPLSDPFKEIDHKFGIHSTLGWKYSNKIKASFGYYNNNTDEGLVERGQYTWKTDFYHLGIKYRLAQQWEIITQHMQGSTFMRSPELVKVVDVDFDSSFVMLRHFWNDHHFALRGEYFTVDDLDNLEGDNNNETGRAISLAYRYKLNKQSFVLVEQSWIDSKRPSRWYVNKPIEQTEKQVQIGFRYYF</sequence>
<proteinExistence type="predicted"/>
<reference evidence="2" key="1">
    <citation type="journal article" date="2014" name="Int. J. Syst. Evol. Microbiol.">
        <title>Complete genome sequence of Corynebacterium casei LMG S-19264T (=DSM 44701T), isolated from a smear-ripened cheese.</title>
        <authorList>
            <consortium name="US DOE Joint Genome Institute (JGI-PGF)"/>
            <person name="Walter F."/>
            <person name="Albersmeier A."/>
            <person name="Kalinowski J."/>
            <person name="Ruckert C."/>
        </authorList>
    </citation>
    <scope>NUCLEOTIDE SEQUENCE</scope>
    <source>
        <strain evidence="2">KCTC 42731</strain>
    </source>
</reference>
<feature type="signal peptide" evidence="1">
    <location>
        <begin position="1"/>
        <end position="22"/>
    </location>
</feature>
<dbReference type="InterPro" id="IPR023614">
    <property type="entry name" value="Porin_dom_sf"/>
</dbReference>
<dbReference type="RefSeq" id="WP_189769884.1">
    <property type="nucleotide sequence ID" value="NZ_BNCK01000004.1"/>
</dbReference>
<accession>A0A919EKV5</accession>
<keyword evidence="3" id="KW-1185">Reference proteome</keyword>
<keyword evidence="1" id="KW-0732">Signal</keyword>